<accession>A0A7J7D6V9</accession>
<feature type="chain" id="PRO_5029873558" description="Prolamin-like domain-containing protein" evidence="2">
    <location>
        <begin position="21"/>
        <end position="146"/>
    </location>
</feature>
<keyword evidence="1 2" id="KW-0732">Signal</keyword>
<organism evidence="4 5">
    <name type="scientific">Tripterygium wilfordii</name>
    <name type="common">Thunder God vine</name>
    <dbReference type="NCBI Taxonomy" id="458696"/>
    <lineage>
        <taxon>Eukaryota</taxon>
        <taxon>Viridiplantae</taxon>
        <taxon>Streptophyta</taxon>
        <taxon>Embryophyta</taxon>
        <taxon>Tracheophyta</taxon>
        <taxon>Spermatophyta</taxon>
        <taxon>Magnoliopsida</taxon>
        <taxon>eudicotyledons</taxon>
        <taxon>Gunneridae</taxon>
        <taxon>Pentapetalae</taxon>
        <taxon>rosids</taxon>
        <taxon>fabids</taxon>
        <taxon>Celastrales</taxon>
        <taxon>Celastraceae</taxon>
        <taxon>Tripterygium</taxon>
    </lineage>
</organism>
<comment type="caution">
    <text evidence="4">The sequence shown here is derived from an EMBL/GenBank/DDBJ whole genome shotgun (WGS) entry which is preliminary data.</text>
</comment>
<dbReference type="PANTHER" id="PTHR31181">
    <property type="entry name" value="EGG CELL-SECRETED PROTEIN 1.4"/>
    <property type="match status" value="1"/>
</dbReference>
<proteinExistence type="predicted"/>
<feature type="signal peptide" evidence="2">
    <location>
        <begin position="1"/>
        <end position="20"/>
    </location>
</feature>
<dbReference type="EMBL" id="JAAARO010000009">
    <property type="protein sequence ID" value="KAF5742033.1"/>
    <property type="molecule type" value="Genomic_DNA"/>
</dbReference>
<dbReference type="FunCoup" id="A0A7J7D6V9">
    <property type="interactions" value="20"/>
</dbReference>
<dbReference type="Pfam" id="PF05617">
    <property type="entry name" value="Prolamin_like"/>
    <property type="match status" value="1"/>
</dbReference>
<dbReference type="InParanoid" id="A0A7J7D6V9"/>
<reference evidence="4 5" key="1">
    <citation type="journal article" date="2020" name="Nat. Commun.">
        <title>Genome of Tripterygium wilfordii and identification of cytochrome P450 involved in triptolide biosynthesis.</title>
        <authorList>
            <person name="Tu L."/>
            <person name="Su P."/>
            <person name="Zhang Z."/>
            <person name="Gao L."/>
            <person name="Wang J."/>
            <person name="Hu T."/>
            <person name="Zhou J."/>
            <person name="Zhang Y."/>
            <person name="Zhao Y."/>
            <person name="Liu Y."/>
            <person name="Song Y."/>
            <person name="Tong Y."/>
            <person name="Lu Y."/>
            <person name="Yang J."/>
            <person name="Xu C."/>
            <person name="Jia M."/>
            <person name="Peters R.J."/>
            <person name="Huang L."/>
            <person name="Gao W."/>
        </authorList>
    </citation>
    <scope>NUCLEOTIDE SEQUENCE [LARGE SCALE GENOMIC DNA]</scope>
    <source>
        <strain evidence="5">cv. XIE 37</strain>
        <tissue evidence="4">Leaf</tissue>
    </source>
</reference>
<dbReference type="AlphaFoldDB" id="A0A7J7D6V9"/>
<dbReference type="GO" id="GO:0009567">
    <property type="term" value="P:double fertilization forming a zygote and endosperm"/>
    <property type="evidence" value="ECO:0007669"/>
    <property type="project" value="TreeGrafter"/>
</dbReference>
<sequence length="146" mass="16395">MMKIAVLLLLLACLIQQALGAANVDADDKAGPPMPSFPWLRRPWRPRRPFFPFPMPPLPAHHWPKPSPDTPKPNPAIQKCFMDMFEEAKCVGEIKASYWNKKTSVGDDCCKIVQQVSDDCANAFNNPYFGAVLKQYCAKKAYLTSP</sequence>
<dbReference type="GO" id="GO:2000008">
    <property type="term" value="P:regulation of protein localization to cell surface"/>
    <property type="evidence" value="ECO:0007669"/>
    <property type="project" value="TreeGrafter"/>
</dbReference>
<dbReference type="GO" id="GO:0005576">
    <property type="term" value="C:extracellular region"/>
    <property type="evidence" value="ECO:0007669"/>
    <property type="project" value="TreeGrafter"/>
</dbReference>
<evidence type="ECO:0000313" key="5">
    <source>
        <dbReference type="Proteomes" id="UP000593562"/>
    </source>
</evidence>
<dbReference type="OrthoDB" id="1862203at2759"/>
<dbReference type="GO" id="GO:0080155">
    <property type="term" value="P:regulation of double fertilization forming a zygote and endosperm"/>
    <property type="evidence" value="ECO:0007669"/>
    <property type="project" value="TreeGrafter"/>
</dbReference>
<evidence type="ECO:0000259" key="3">
    <source>
        <dbReference type="Pfam" id="PF05617"/>
    </source>
</evidence>
<dbReference type="GO" id="GO:0031982">
    <property type="term" value="C:vesicle"/>
    <property type="evidence" value="ECO:0007669"/>
    <property type="project" value="TreeGrafter"/>
</dbReference>
<evidence type="ECO:0000256" key="2">
    <source>
        <dbReference type="SAM" id="SignalP"/>
    </source>
</evidence>
<protein>
    <recommendedName>
        <fullName evidence="3">Prolamin-like domain-containing protein</fullName>
    </recommendedName>
</protein>
<name>A0A7J7D6V9_TRIWF</name>
<dbReference type="InterPro" id="IPR008502">
    <property type="entry name" value="Prolamin-like"/>
</dbReference>
<evidence type="ECO:0000256" key="1">
    <source>
        <dbReference type="ARBA" id="ARBA00022729"/>
    </source>
</evidence>
<feature type="domain" description="Prolamin-like" evidence="3">
    <location>
        <begin position="79"/>
        <end position="127"/>
    </location>
</feature>
<dbReference type="Proteomes" id="UP000593562">
    <property type="component" value="Unassembled WGS sequence"/>
</dbReference>
<gene>
    <name evidence="4" type="ORF">HS088_TW09G00072</name>
</gene>
<evidence type="ECO:0000313" key="4">
    <source>
        <dbReference type="EMBL" id="KAF5742033.1"/>
    </source>
</evidence>
<keyword evidence="5" id="KW-1185">Reference proteome</keyword>
<dbReference type="PANTHER" id="PTHR31181:SF67">
    <property type="entry name" value="PROLAMIN-LIKE PROTEIN (DUF1278)"/>
    <property type="match status" value="1"/>
</dbReference>